<evidence type="ECO:0000313" key="3">
    <source>
        <dbReference type="EMBL" id="RXS95233.1"/>
    </source>
</evidence>
<proteinExistence type="predicted"/>
<feature type="chain" id="PRO_5020187091" evidence="2">
    <location>
        <begin position="26"/>
        <end position="489"/>
    </location>
</feature>
<keyword evidence="2" id="KW-0732">Signal</keyword>
<feature type="compositionally biased region" description="Low complexity" evidence="1">
    <location>
        <begin position="70"/>
        <end position="90"/>
    </location>
</feature>
<name>A0A4Q1SDP9_9BACT</name>
<accession>A0A4Q1SDP9</accession>
<feature type="signal peptide" evidence="2">
    <location>
        <begin position="1"/>
        <end position="25"/>
    </location>
</feature>
<dbReference type="InterPro" id="IPR011486">
    <property type="entry name" value="BBP2"/>
</dbReference>
<keyword evidence="4" id="KW-1185">Reference proteome</keyword>
<feature type="compositionally biased region" description="Pro residues" evidence="1">
    <location>
        <begin position="91"/>
        <end position="104"/>
    </location>
</feature>
<evidence type="ECO:0000313" key="4">
    <source>
        <dbReference type="Proteomes" id="UP000290253"/>
    </source>
</evidence>
<dbReference type="EMBL" id="SDMK01000002">
    <property type="protein sequence ID" value="RXS95233.1"/>
    <property type="molecule type" value="Genomic_DNA"/>
</dbReference>
<evidence type="ECO:0000256" key="1">
    <source>
        <dbReference type="SAM" id="MobiDB-lite"/>
    </source>
</evidence>
<dbReference type="Pfam" id="PF07642">
    <property type="entry name" value="BBP2"/>
    <property type="match status" value="1"/>
</dbReference>
<protein>
    <submittedName>
        <fullName evidence="3">Porin</fullName>
    </submittedName>
</protein>
<dbReference type="OrthoDB" id="111111at2"/>
<feature type="region of interest" description="Disordered" evidence="1">
    <location>
        <begin position="64"/>
        <end position="104"/>
    </location>
</feature>
<sequence>MTTLRDTSKFLILIGLLLLALPLVAQGSAASNSQQPPANDGEVQQLRDTVKLLEQRVSALEAEIGRQSHADSATATTEASSLTAATKELSPTPPSATLPAPASPPAAAVSILPTQLPGGATLGYDIDGYYEYDFNHPIGRVDYLRAYDVLSNAFSLNQAGIVFDLDPDVSHGRRYGARLDLQFGQATETSQGNPENEPRPDIYRNIFQAYGTYVVPVGSGLNVDFGKWASSLGAEGNYTKDQLNYTRSFFFNYLPFYHMGIRTSYKVNSWLTANYWIVNGTNQTEPTNSFKDELFGFNLQPAKSVAWTINYYLGQDHPDVTTSTGCTTPVQPGLCFTPISPAPDGKLHIFDSYATWTVNPRLSFTGEGDYVIEREWANAAPGESSAPSHVDGGAAYVHFQWTPRTALTARTEYLSDRGGLFSGTTQALKEGTFTYEYKLADNLLARMEYRRDWTNVPFFLTDKTGLLSDHQTTATLGLVWWYGGRQGAW</sequence>
<organism evidence="3 4">
    <name type="scientific">Silvibacterium dinghuense</name>
    <dbReference type="NCBI Taxonomy" id="1560006"/>
    <lineage>
        <taxon>Bacteria</taxon>
        <taxon>Pseudomonadati</taxon>
        <taxon>Acidobacteriota</taxon>
        <taxon>Terriglobia</taxon>
        <taxon>Terriglobales</taxon>
        <taxon>Acidobacteriaceae</taxon>
        <taxon>Silvibacterium</taxon>
    </lineage>
</organism>
<reference evidence="3 4" key="1">
    <citation type="journal article" date="2016" name="Int. J. Syst. Evol. Microbiol.">
        <title>Acidipila dinghuensis sp. nov., an acidobacterium isolated from forest soil.</title>
        <authorList>
            <person name="Jiang Y.W."/>
            <person name="Wang J."/>
            <person name="Chen M.H."/>
            <person name="Lv Y.Y."/>
            <person name="Qiu L.H."/>
        </authorList>
    </citation>
    <scope>NUCLEOTIDE SEQUENCE [LARGE SCALE GENOMIC DNA]</scope>
    <source>
        <strain evidence="3 4">DHOF10</strain>
    </source>
</reference>
<dbReference type="AlphaFoldDB" id="A0A4Q1SDP9"/>
<comment type="caution">
    <text evidence="3">The sequence shown here is derived from an EMBL/GenBank/DDBJ whole genome shotgun (WGS) entry which is preliminary data.</text>
</comment>
<dbReference type="Proteomes" id="UP000290253">
    <property type="component" value="Unassembled WGS sequence"/>
</dbReference>
<gene>
    <name evidence="3" type="ORF">ESZ00_11560</name>
</gene>
<dbReference type="RefSeq" id="WP_129208422.1">
    <property type="nucleotide sequence ID" value="NZ_BMGU01000003.1"/>
</dbReference>
<evidence type="ECO:0000256" key="2">
    <source>
        <dbReference type="SAM" id="SignalP"/>
    </source>
</evidence>